<dbReference type="Proteomes" id="UP000035740">
    <property type="component" value="Unassembled WGS sequence"/>
</dbReference>
<dbReference type="Gramene" id="KMS82866">
    <property type="protein sequence ID" value="KMS82866"/>
    <property type="gene ID" value="BVRB_033910"/>
</dbReference>
<dbReference type="AlphaFoldDB" id="A0A0J8A398"/>
<protein>
    <submittedName>
        <fullName evidence="1">Uncharacterized protein</fullName>
    </submittedName>
</protein>
<proteinExistence type="predicted"/>
<evidence type="ECO:0000313" key="2">
    <source>
        <dbReference type="Proteomes" id="UP000035740"/>
    </source>
</evidence>
<reference evidence="1 2" key="1">
    <citation type="journal article" date="2014" name="Nature">
        <title>The genome of the recently domesticated crop plant sugar beet (Beta vulgaris).</title>
        <authorList>
            <person name="Dohm J.C."/>
            <person name="Minoche A.E."/>
            <person name="Holtgrawe D."/>
            <person name="Capella-Gutierrez S."/>
            <person name="Zakrzewski F."/>
            <person name="Tafer H."/>
            <person name="Rupp O."/>
            <person name="Sorensen T.R."/>
            <person name="Stracke R."/>
            <person name="Reinhardt R."/>
            <person name="Goesmann A."/>
            <person name="Kraft T."/>
            <person name="Schulz B."/>
            <person name="Stadler P.F."/>
            <person name="Schmidt T."/>
            <person name="Gabaldon T."/>
            <person name="Lehrach H."/>
            <person name="Weisshaar B."/>
            <person name="Himmelbauer H."/>
        </authorList>
    </citation>
    <scope>NUCLEOTIDE SEQUENCE [LARGE SCALE GENOMIC DNA]</scope>
    <source>
        <tissue evidence="1">Taproot</tissue>
    </source>
</reference>
<dbReference type="EMBL" id="KQ105828">
    <property type="protein sequence ID" value="KMS82866.1"/>
    <property type="molecule type" value="Genomic_DNA"/>
</dbReference>
<name>A0A0J8A398_BETVV</name>
<keyword evidence="2" id="KW-1185">Reference proteome</keyword>
<gene>
    <name evidence="1" type="ORF">BVRB_033910</name>
</gene>
<organism evidence="1 2">
    <name type="scientific">Beta vulgaris subsp. vulgaris</name>
    <name type="common">Beet</name>
    <dbReference type="NCBI Taxonomy" id="3555"/>
    <lineage>
        <taxon>Eukaryota</taxon>
        <taxon>Viridiplantae</taxon>
        <taxon>Streptophyta</taxon>
        <taxon>Embryophyta</taxon>
        <taxon>Tracheophyta</taxon>
        <taxon>Spermatophyta</taxon>
        <taxon>Magnoliopsida</taxon>
        <taxon>eudicotyledons</taxon>
        <taxon>Gunneridae</taxon>
        <taxon>Pentapetalae</taxon>
        <taxon>Caryophyllales</taxon>
        <taxon>Chenopodiaceae</taxon>
        <taxon>Betoideae</taxon>
        <taxon>Beta</taxon>
    </lineage>
</organism>
<evidence type="ECO:0000313" key="1">
    <source>
        <dbReference type="EMBL" id="KMS82866.1"/>
    </source>
</evidence>
<feature type="non-terminal residue" evidence="1">
    <location>
        <position position="1"/>
    </location>
</feature>
<accession>A0A0J8A398</accession>
<sequence>LRAKAANSSKSVNPASWKHHWKAAPSSLPTFDLLAALSFLQAYAALLDALAIYKVLDQYGDAKDDA</sequence>